<dbReference type="InterPro" id="IPR027469">
    <property type="entry name" value="Cation_efflux_TMD_sf"/>
</dbReference>
<dbReference type="PANTHER" id="PTHR43840">
    <property type="entry name" value="MITOCHONDRIAL METAL TRANSPORTER 1-RELATED"/>
    <property type="match status" value="1"/>
</dbReference>
<keyword evidence="2" id="KW-0813">Transport</keyword>
<organism evidence="10 11">
    <name type="scientific">Micavibrio aeruginosavorus</name>
    <dbReference type="NCBI Taxonomy" id="349221"/>
    <lineage>
        <taxon>Bacteria</taxon>
        <taxon>Pseudomonadati</taxon>
        <taxon>Bdellovibrionota</taxon>
        <taxon>Bdellovibrionia</taxon>
        <taxon>Bdellovibrionales</taxon>
        <taxon>Pseudobdellovibrionaceae</taxon>
        <taxon>Micavibrio</taxon>
    </lineage>
</organism>
<dbReference type="Gene3D" id="3.30.70.1350">
    <property type="entry name" value="Cation efflux protein, cytoplasmic domain"/>
    <property type="match status" value="1"/>
</dbReference>
<feature type="transmembrane region" description="Helical" evidence="7">
    <location>
        <begin position="14"/>
        <end position="38"/>
    </location>
</feature>
<comment type="caution">
    <text evidence="10">The sequence shown here is derived from an EMBL/GenBank/DDBJ whole genome shotgun (WGS) entry which is preliminary data.</text>
</comment>
<dbReference type="InterPro" id="IPR050291">
    <property type="entry name" value="CDF_Transporter"/>
</dbReference>
<dbReference type="GO" id="GO:0015086">
    <property type="term" value="F:cadmium ion transmembrane transporter activity"/>
    <property type="evidence" value="ECO:0007669"/>
    <property type="project" value="TreeGrafter"/>
</dbReference>
<dbReference type="GO" id="GO:0015341">
    <property type="term" value="F:zinc efflux antiporter activity"/>
    <property type="evidence" value="ECO:0007669"/>
    <property type="project" value="TreeGrafter"/>
</dbReference>
<evidence type="ECO:0000259" key="8">
    <source>
        <dbReference type="Pfam" id="PF01545"/>
    </source>
</evidence>
<dbReference type="NCBIfam" id="TIGR01297">
    <property type="entry name" value="CDF"/>
    <property type="match status" value="1"/>
</dbReference>
<keyword evidence="3" id="KW-1003">Cell membrane</keyword>
<dbReference type="InterPro" id="IPR027470">
    <property type="entry name" value="Cation_efflux_CTD"/>
</dbReference>
<feature type="domain" description="Cation efflux protein cytoplasmic" evidence="9">
    <location>
        <begin position="217"/>
        <end position="293"/>
    </location>
</feature>
<name>A0A2W5MXL5_9BACT</name>
<feature type="transmembrane region" description="Helical" evidence="7">
    <location>
        <begin position="120"/>
        <end position="140"/>
    </location>
</feature>
<evidence type="ECO:0000256" key="1">
    <source>
        <dbReference type="ARBA" id="ARBA00004141"/>
    </source>
</evidence>
<dbReference type="SUPFAM" id="SSF161111">
    <property type="entry name" value="Cation efflux protein transmembrane domain-like"/>
    <property type="match status" value="1"/>
</dbReference>
<dbReference type="InterPro" id="IPR058533">
    <property type="entry name" value="Cation_efflux_TM"/>
</dbReference>
<evidence type="ECO:0000259" key="9">
    <source>
        <dbReference type="Pfam" id="PF16916"/>
    </source>
</evidence>
<feature type="domain" description="Cation efflux protein transmembrane" evidence="8">
    <location>
        <begin position="27"/>
        <end position="213"/>
    </location>
</feature>
<evidence type="ECO:0000256" key="2">
    <source>
        <dbReference type="ARBA" id="ARBA00022448"/>
    </source>
</evidence>
<accession>A0A2W5MXL5</accession>
<keyword evidence="4 7" id="KW-0812">Transmembrane</keyword>
<feature type="transmembrane region" description="Helical" evidence="7">
    <location>
        <begin position="185"/>
        <end position="205"/>
    </location>
</feature>
<dbReference type="AlphaFoldDB" id="A0A2W5MXL5"/>
<keyword evidence="6 7" id="KW-0472">Membrane</keyword>
<dbReference type="GO" id="GO:0006882">
    <property type="term" value="P:intracellular zinc ion homeostasis"/>
    <property type="evidence" value="ECO:0007669"/>
    <property type="project" value="TreeGrafter"/>
</dbReference>
<gene>
    <name evidence="10" type="ORF">DI551_09025</name>
</gene>
<reference evidence="10 11" key="1">
    <citation type="submission" date="2017-08" db="EMBL/GenBank/DDBJ databases">
        <title>Infants hospitalized years apart are colonized by the same room-sourced microbial strains.</title>
        <authorList>
            <person name="Brooks B."/>
            <person name="Olm M.R."/>
            <person name="Firek B.A."/>
            <person name="Baker R."/>
            <person name="Thomas B.C."/>
            <person name="Morowitz M.J."/>
            <person name="Banfield J.F."/>
        </authorList>
    </citation>
    <scope>NUCLEOTIDE SEQUENCE [LARGE SCALE GENOMIC DNA]</scope>
    <source>
        <strain evidence="10">S2_005_002_R2_29</strain>
    </source>
</reference>
<evidence type="ECO:0000256" key="6">
    <source>
        <dbReference type="ARBA" id="ARBA00023136"/>
    </source>
</evidence>
<evidence type="ECO:0000256" key="7">
    <source>
        <dbReference type="SAM" id="Phobius"/>
    </source>
</evidence>
<feature type="transmembrane region" description="Helical" evidence="7">
    <location>
        <begin position="87"/>
        <end position="108"/>
    </location>
</feature>
<protein>
    <submittedName>
        <fullName evidence="10">Uncharacterized protein</fullName>
    </submittedName>
</protein>
<proteinExistence type="predicted"/>
<dbReference type="Proteomes" id="UP000249417">
    <property type="component" value="Unassembled WGS sequence"/>
</dbReference>
<dbReference type="Pfam" id="PF16916">
    <property type="entry name" value="ZT_dimer"/>
    <property type="match status" value="1"/>
</dbReference>
<dbReference type="SUPFAM" id="SSF160240">
    <property type="entry name" value="Cation efflux protein cytoplasmic domain-like"/>
    <property type="match status" value="1"/>
</dbReference>
<sequence>MDEKQIDPQIEPRFAMIASFWAMGTVTLLIFIKGYAYWRSDSAAVLATFTDSLTDAAISLIMLLALRYSLRPADHDHRHGHGKMEGIAALFQAAFLAAAALFLIFASINRFFEPQIVTDHMVGITVAAIAMAMSAVLVTVQKYCLKRAPSLAIEADNAHYSTDIALNGSVIAALLVSYYNGPTWVDPACAVAIALYYAFTARSIALQATDMLMDKELPEAVRTKIKEIIKRHPDILGFHDLRTRKSGMVIHISMDVEIDPELTLHHSHEIIRALEHDIIDDFPYAEVIIHADPFGDTHDLRHNEGALH</sequence>
<dbReference type="GO" id="GO:0015093">
    <property type="term" value="F:ferrous iron transmembrane transporter activity"/>
    <property type="evidence" value="ECO:0007669"/>
    <property type="project" value="TreeGrafter"/>
</dbReference>
<dbReference type="InterPro" id="IPR002524">
    <property type="entry name" value="Cation_efflux"/>
</dbReference>
<comment type="subcellular location">
    <subcellularLocation>
        <location evidence="1">Membrane</location>
        <topology evidence="1">Multi-pass membrane protein</topology>
    </subcellularLocation>
</comment>
<dbReference type="Pfam" id="PF01545">
    <property type="entry name" value="Cation_efflux"/>
    <property type="match status" value="1"/>
</dbReference>
<feature type="transmembrane region" description="Helical" evidence="7">
    <location>
        <begin position="44"/>
        <end position="66"/>
    </location>
</feature>
<dbReference type="PANTHER" id="PTHR43840:SF41">
    <property type="entry name" value="CATION-EFFLUX PUMP FIEF"/>
    <property type="match status" value="1"/>
</dbReference>
<dbReference type="GO" id="GO:0005886">
    <property type="term" value="C:plasma membrane"/>
    <property type="evidence" value="ECO:0007669"/>
    <property type="project" value="TreeGrafter"/>
</dbReference>
<keyword evidence="5 7" id="KW-1133">Transmembrane helix</keyword>
<evidence type="ECO:0000313" key="10">
    <source>
        <dbReference type="EMBL" id="PZQ44939.1"/>
    </source>
</evidence>
<dbReference type="Gene3D" id="1.20.1510.10">
    <property type="entry name" value="Cation efflux protein transmembrane domain"/>
    <property type="match status" value="1"/>
</dbReference>
<evidence type="ECO:0000256" key="4">
    <source>
        <dbReference type="ARBA" id="ARBA00022692"/>
    </source>
</evidence>
<evidence type="ECO:0000256" key="3">
    <source>
        <dbReference type="ARBA" id="ARBA00022475"/>
    </source>
</evidence>
<dbReference type="InterPro" id="IPR036837">
    <property type="entry name" value="Cation_efflux_CTD_sf"/>
</dbReference>
<evidence type="ECO:0000256" key="5">
    <source>
        <dbReference type="ARBA" id="ARBA00022989"/>
    </source>
</evidence>
<evidence type="ECO:0000313" key="11">
    <source>
        <dbReference type="Proteomes" id="UP000249417"/>
    </source>
</evidence>
<dbReference type="EMBL" id="QFQB01000071">
    <property type="protein sequence ID" value="PZQ44939.1"/>
    <property type="molecule type" value="Genomic_DNA"/>
</dbReference>